<dbReference type="Proteomes" id="UP000661112">
    <property type="component" value="Unassembled WGS sequence"/>
</dbReference>
<evidence type="ECO:0000313" key="1">
    <source>
        <dbReference type="EMBL" id="MBD2503436.1"/>
    </source>
</evidence>
<organism evidence="1 2">
    <name type="scientific">Anabaena azotica FACHB-119</name>
    <dbReference type="NCBI Taxonomy" id="947527"/>
    <lineage>
        <taxon>Bacteria</taxon>
        <taxon>Bacillati</taxon>
        <taxon>Cyanobacteriota</taxon>
        <taxon>Cyanophyceae</taxon>
        <taxon>Nostocales</taxon>
        <taxon>Nostocaceae</taxon>
        <taxon>Anabaena</taxon>
        <taxon>Anabaena azotica</taxon>
    </lineage>
</organism>
<accession>A0ABR8DBB7</accession>
<gene>
    <name evidence="1" type="ORF">H6G83_23000</name>
</gene>
<reference evidence="1 2" key="1">
    <citation type="journal article" date="2020" name="ISME J.">
        <title>Comparative genomics reveals insights into cyanobacterial evolution and habitat adaptation.</title>
        <authorList>
            <person name="Chen M.Y."/>
            <person name="Teng W.K."/>
            <person name="Zhao L."/>
            <person name="Hu C.X."/>
            <person name="Zhou Y.K."/>
            <person name="Han B.P."/>
            <person name="Song L.R."/>
            <person name="Shu W.S."/>
        </authorList>
    </citation>
    <scope>NUCLEOTIDE SEQUENCE [LARGE SCALE GENOMIC DNA]</scope>
    <source>
        <strain evidence="1 2">FACHB-119</strain>
    </source>
</reference>
<keyword evidence="2" id="KW-1185">Reference proteome</keyword>
<dbReference type="RefSeq" id="WP_190476295.1">
    <property type="nucleotide sequence ID" value="NZ_JACJSG010000035.1"/>
</dbReference>
<sequence length="59" mass="6713">MTLGQTEAIKGRWRSRQITVTLYNTQNYTMVATWLKLSNAIAQVFINLAKTTALNKPKN</sequence>
<proteinExistence type="predicted"/>
<protein>
    <submittedName>
        <fullName evidence="1">Uncharacterized protein</fullName>
    </submittedName>
</protein>
<comment type="caution">
    <text evidence="1">The sequence shown here is derived from an EMBL/GenBank/DDBJ whole genome shotgun (WGS) entry which is preliminary data.</text>
</comment>
<name>A0ABR8DBB7_9NOST</name>
<dbReference type="EMBL" id="JACJSG010000035">
    <property type="protein sequence ID" value="MBD2503436.1"/>
    <property type="molecule type" value="Genomic_DNA"/>
</dbReference>
<evidence type="ECO:0000313" key="2">
    <source>
        <dbReference type="Proteomes" id="UP000661112"/>
    </source>
</evidence>